<feature type="region of interest" description="Disordered" evidence="1">
    <location>
        <begin position="102"/>
        <end position="160"/>
    </location>
</feature>
<feature type="region of interest" description="Disordered" evidence="1">
    <location>
        <begin position="174"/>
        <end position="206"/>
    </location>
</feature>
<evidence type="ECO:0000313" key="2">
    <source>
        <dbReference type="EMBL" id="KOM57381.1"/>
    </source>
</evidence>
<feature type="compositionally biased region" description="Basic residues" evidence="1">
    <location>
        <begin position="1"/>
        <end position="10"/>
    </location>
</feature>
<accession>A0A0L9VQM7</accession>
<reference evidence="3" key="1">
    <citation type="journal article" date="2015" name="Proc. Natl. Acad. Sci. U.S.A.">
        <title>Genome sequencing of adzuki bean (Vigna angularis) provides insight into high starch and low fat accumulation and domestication.</title>
        <authorList>
            <person name="Yang K."/>
            <person name="Tian Z."/>
            <person name="Chen C."/>
            <person name="Luo L."/>
            <person name="Zhao B."/>
            <person name="Wang Z."/>
            <person name="Yu L."/>
            <person name="Li Y."/>
            <person name="Sun Y."/>
            <person name="Li W."/>
            <person name="Chen Y."/>
            <person name="Li Y."/>
            <person name="Zhang Y."/>
            <person name="Ai D."/>
            <person name="Zhao J."/>
            <person name="Shang C."/>
            <person name="Ma Y."/>
            <person name="Wu B."/>
            <person name="Wang M."/>
            <person name="Gao L."/>
            <person name="Sun D."/>
            <person name="Zhang P."/>
            <person name="Guo F."/>
            <person name="Wang W."/>
            <person name="Li Y."/>
            <person name="Wang J."/>
            <person name="Varshney R.K."/>
            <person name="Wang J."/>
            <person name="Ling H.Q."/>
            <person name="Wan P."/>
        </authorList>
    </citation>
    <scope>NUCLEOTIDE SEQUENCE</scope>
    <source>
        <strain evidence="3">cv. Jingnong 6</strain>
    </source>
</reference>
<feature type="region of interest" description="Disordered" evidence="1">
    <location>
        <begin position="1"/>
        <end position="59"/>
    </location>
</feature>
<organism evidence="2 3">
    <name type="scientific">Phaseolus angularis</name>
    <name type="common">Azuki bean</name>
    <name type="synonym">Vigna angularis</name>
    <dbReference type="NCBI Taxonomy" id="3914"/>
    <lineage>
        <taxon>Eukaryota</taxon>
        <taxon>Viridiplantae</taxon>
        <taxon>Streptophyta</taxon>
        <taxon>Embryophyta</taxon>
        <taxon>Tracheophyta</taxon>
        <taxon>Spermatophyta</taxon>
        <taxon>Magnoliopsida</taxon>
        <taxon>eudicotyledons</taxon>
        <taxon>Gunneridae</taxon>
        <taxon>Pentapetalae</taxon>
        <taxon>rosids</taxon>
        <taxon>fabids</taxon>
        <taxon>Fabales</taxon>
        <taxon>Fabaceae</taxon>
        <taxon>Papilionoideae</taxon>
        <taxon>50 kb inversion clade</taxon>
        <taxon>NPAAA clade</taxon>
        <taxon>indigoferoid/millettioid clade</taxon>
        <taxon>Phaseoleae</taxon>
        <taxon>Vigna</taxon>
    </lineage>
</organism>
<protein>
    <submittedName>
        <fullName evidence="2">Uncharacterized protein</fullName>
    </submittedName>
</protein>
<gene>
    <name evidence="2" type="ORF">LR48_Vigan11g041400</name>
</gene>
<feature type="compositionally biased region" description="Basic and acidic residues" evidence="1">
    <location>
        <begin position="186"/>
        <end position="198"/>
    </location>
</feature>
<dbReference type="EMBL" id="CM003381">
    <property type="protein sequence ID" value="KOM57381.1"/>
    <property type="molecule type" value="Genomic_DNA"/>
</dbReference>
<proteinExistence type="predicted"/>
<evidence type="ECO:0000313" key="3">
    <source>
        <dbReference type="Proteomes" id="UP000053144"/>
    </source>
</evidence>
<dbReference type="AlphaFoldDB" id="A0A0L9VQM7"/>
<sequence>MLSRRWSRRVRVAEVQRSSSPSSVSSSYLEKSDRDGDSRPLSPIHSGKEGSGSQSPVFGGRKVMNRVAIHLLKGGLDIDHVARVPTDELPIVQGIMSVPAPRKSSFMSSRKLTGSAPSTNRARRPPPPPVKVTDAGRSRPPSSRTEATGAAEAGQPQPSPIIFLEQSSEAITTLTVPLDRKRKAHKEGDKPSSKKNWKEGSSARPLPGEVTNAMLELSTRASMLAWYLRDFADRRGAKHVLGELAAKKKIFVSATLQAEKEQELVVENMTFLGRLRWADDRIVTLNASIVFKHKEGFNKALRQMSLLLGIADPYAEGFDIEKDIIDGELVQLEDTLADEEIPVVEEQPTEEEESADEDDGGAGGE</sequence>
<dbReference type="Gramene" id="KOM57381">
    <property type="protein sequence ID" value="KOM57381"/>
    <property type="gene ID" value="LR48_Vigan11g041400"/>
</dbReference>
<feature type="compositionally biased region" description="Low complexity" evidence="1">
    <location>
        <begin position="18"/>
        <end position="27"/>
    </location>
</feature>
<feature type="compositionally biased region" description="Polar residues" evidence="1">
    <location>
        <begin position="105"/>
        <end position="120"/>
    </location>
</feature>
<evidence type="ECO:0000256" key="1">
    <source>
        <dbReference type="SAM" id="MobiDB-lite"/>
    </source>
</evidence>
<name>A0A0L9VQM7_PHAAN</name>
<dbReference type="Proteomes" id="UP000053144">
    <property type="component" value="Chromosome 11"/>
</dbReference>
<feature type="region of interest" description="Disordered" evidence="1">
    <location>
        <begin position="336"/>
        <end position="365"/>
    </location>
</feature>